<dbReference type="Pfam" id="PF00069">
    <property type="entry name" value="Pkinase"/>
    <property type="match status" value="1"/>
</dbReference>
<dbReference type="PANTHER" id="PTHR24363">
    <property type="entry name" value="SERINE/THREONINE PROTEIN KINASE"/>
    <property type="match status" value="1"/>
</dbReference>
<evidence type="ECO:0000313" key="13">
    <source>
        <dbReference type="Proteomes" id="UP001183824"/>
    </source>
</evidence>
<feature type="binding site" evidence="9">
    <location>
        <position position="110"/>
    </location>
    <ligand>
        <name>ATP</name>
        <dbReference type="ChEBI" id="CHEBI:30616"/>
    </ligand>
</feature>
<evidence type="ECO:0000256" key="4">
    <source>
        <dbReference type="ARBA" id="ARBA00022741"/>
    </source>
</evidence>
<evidence type="ECO:0000313" key="12">
    <source>
        <dbReference type="EMBL" id="MDT0486053.1"/>
    </source>
</evidence>
<dbReference type="InterPro" id="IPR011009">
    <property type="entry name" value="Kinase-like_dom_sf"/>
</dbReference>
<dbReference type="Gene3D" id="1.10.510.10">
    <property type="entry name" value="Transferase(Phosphotransferase) domain 1"/>
    <property type="match status" value="1"/>
</dbReference>
<dbReference type="InterPro" id="IPR000719">
    <property type="entry name" value="Prot_kinase_dom"/>
</dbReference>
<feature type="region of interest" description="Disordered" evidence="10">
    <location>
        <begin position="493"/>
        <end position="675"/>
    </location>
</feature>
<dbReference type="SUPFAM" id="SSF48452">
    <property type="entry name" value="TPR-like"/>
    <property type="match status" value="1"/>
</dbReference>
<comment type="catalytic activity">
    <reaction evidence="7">
        <text>L-threonyl-[protein] + ATP = O-phospho-L-threonyl-[protein] + ADP + H(+)</text>
        <dbReference type="Rhea" id="RHEA:46608"/>
        <dbReference type="Rhea" id="RHEA-COMP:11060"/>
        <dbReference type="Rhea" id="RHEA-COMP:11605"/>
        <dbReference type="ChEBI" id="CHEBI:15378"/>
        <dbReference type="ChEBI" id="CHEBI:30013"/>
        <dbReference type="ChEBI" id="CHEBI:30616"/>
        <dbReference type="ChEBI" id="CHEBI:61977"/>
        <dbReference type="ChEBI" id="CHEBI:456216"/>
        <dbReference type="EC" id="2.7.11.1"/>
    </reaction>
</comment>
<keyword evidence="6 9" id="KW-0067">ATP-binding</keyword>
<dbReference type="SMART" id="SM00220">
    <property type="entry name" value="S_TKc"/>
    <property type="match status" value="1"/>
</dbReference>
<evidence type="ECO:0000256" key="8">
    <source>
        <dbReference type="ARBA" id="ARBA00048679"/>
    </source>
</evidence>
<proteinExistence type="predicted"/>
<evidence type="ECO:0000256" key="7">
    <source>
        <dbReference type="ARBA" id="ARBA00047899"/>
    </source>
</evidence>
<dbReference type="Pfam" id="PF16918">
    <property type="entry name" value="PknG_TPR"/>
    <property type="match status" value="1"/>
</dbReference>
<organism evidence="12 13">
    <name type="scientific">Streptomyces doebereineriae</name>
    <dbReference type="NCBI Taxonomy" id="3075528"/>
    <lineage>
        <taxon>Bacteria</taxon>
        <taxon>Bacillati</taxon>
        <taxon>Actinomycetota</taxon>
        <taxon>Actinomycetes</taxon>
        <taxon>Kitasatosporales</taxon>
        <taxon>Streptomycetaceae</taxon>
        <taxon>Streptomyces</taxon>
    </lineage>
</organism>
<feature type="region of interest" description="Disordered" evidence="10">
    <location>
        <begin position="762"/>
        <end position="791"/>
    </location>
</feature>
<evidence type="ECO:0000256" key="1">
    <source>
        <dbReference type="ARBA" id="ARBA00012513"/>
    </source>
</evidence>
<feature type="domain" description="Protein kinase" evidence="11">
    <location>
        <begin position="80"/>
        <end position="342"/>
    </location>
</feature>
<feature type="compositionally biased region" description="Gly residues" evidence="10">
    <location>
        <begin position="561"/>
        <end position="572"/>
    </location>
</feature>
<evidence type="ECO:0000256" key="5">
    <source>
        <dbReference type="ARBA" id="ARBA00022777"/>
    </source>
</evidence>
<protein>
    <recommendedName>
        <fullName evidence="1">non-specific serine/threonine protein kinase</fullName>
        <ecNumber evidence="1">2.7.11.1</ecNumber>
    </recommendedName>
</protein>
<evidence type="ECO:0000256" key="9">
    <source>
        <dbReference type="PROSITE-ProRule" id="PRU10141"/>
    </source>
</evidence>
<dbReference type="InterPro" id="IPR017441">
    <property type="entry name" value="Protein_kinase_ATP_BS"/>
</dbReference>
<evidence type="ECO:0000256" key="2">
    <source>
        <dbReference type="ARBA" id="ARBA00022527"/>
    </source>
</evidence>
<dbReference type="EC" id="2.7.11.1" evidence="1"/>
<dbReference type="InterPro" id="IPR031636">
    <property type="entry name" value="PknG_TPR"/>
</dbReference>
<dbReference type="Proteomes" id="UP001183824">
    <property type="component" value="Unassembled WGS sequence"/>
</dbReference>
<evidence type="ECO:0000256" key="10">
    <source>
        <dbReference type="SAM" id="MobiDB-lite"/>
    </source>
</evidence>
<gene>
    <name evidence="12" type="ORF">RNB18_38900</name>
</gene>
<name>A0ABU2VKD5_9ACTN</name>
<feature type="compositionally biased region" description="Gly residues" evidence="10">
    <location>
        <begin position="605"/>
        <end position="617"/>
    </location>
</feature>
<dbReference type="InterPro" id="IPR011990">
    <property type="entry name" value="TPR-like_helical_dom_sf"/>
</dbReference>
<dbReference type="SUPFAM" id="SSF56112">
    <property type="entry name" value="Protein kinase-like (PK-like)"/>
    <property type="match status" value="1"/>
</dbReference>
<dbReference type="RefSeq" id="WP_311718800.1">
    <property type="nucleotide sequence ID" value="NZ_JAVREZ010000018.1"/>
</dbReference>
<comment type="catalytic activity">
    <reaction evidence="8">
        <text>L-seryl-[protein] + ATP = O-phospho-L-seryl-[protein] + ADP + H(+)</text>
        <dbReference type="Rhea" id="RHEA:17989"/>
        <dbReference type="Rhea" id="RHEA-COMP:9863"/>
        <dbReference type="Rhea" id="RHEA-COMP:11604"/>
        <dbReference type="ChEBI" id="CHEBI:15378"/>
        <dbReference type="ChEBI" id="CHEBI:29999"/>
        <dbReference type="ChEBI" id="CHEBI:30616"/>
        <dbReference type="ChEBI" id="CHEBI:83421"/>
        <dbReference type="ChEBI" id="CHEBI:456216"/>
        <dbReference type="EC" id="2.7.11.1"/>
    </reaction>
</comment>
<dbReference type="Gene3D" id="3.30.200.20">
    <property type="entry name" value="Phosphorylase Kinase, domain 1"/>
    <property type="match status" value="1"/>
</dbReference>
<dbReference type="Gene3D" id="1.25.40.10">
    <property type="entry name" value="Tetratricopeptide repeat domain"/>
    <property type="match status" value="1"/>
</dbReference>
<accession>A0ABU2VKD5</accession>
<evidence type="ECO:0000256" key="6">
    <source>
        <dbReference type="ARBA" id="ARBA00022840"/>
    </source>
</evidence>
<keyword evidence="13" id="KW-1185">Reference proteome</keyword>
<feature type="compositionally biased region" description="Pro residues" evidence="10">
    <location>
        <begin position="763"/>
        <end position="772"/>
    </location>
</feature>
<keyword evidence="4 9" id="KW-0547">Nucleotide-binding</keyword>
<evidence type="ECO:0000259" key="11">
    <source>
        <dbReference type="PROSITE" id="PS50011"/>
    </source>
</evidence>
<dbReference type="PANTHER" id="PTHR24363:SF0">
    <property type="entry name" value="SERINE_THREONINE KINASE LIKE DOMAIN CONTAINING 1"/>
    <property type="match status" value="1"/>
</dbReference>
<reference evidence="13" key="1">
    <citation type="submission" date="2023-07" db="EMBL/GenBank/DDBJ databases">
        <title>30 novel species of actinomycetes from the DSMZ collection.</title>
        <authorList>
            <person name="Nouioui I."/>
        </authorList>
    </citation>
    <scope>NUCLEOTIDE SEQUENCE [LARGE SCALE GENOMIC DNA]</scope>
    <source>
        <strain evidence="13">DSM 41640</strain>
    </source>
</reference>
<dbReference type="PROSITE" id="PS50011">
    <property type="entry name" value="PROTEIN_KINASE_DOM"/>
    <property type="match status" value="1"/>
</dbReference>
<dbReference type="PROSITE" id="PS00107">
    <property type="entry name" value="PROTEIN_KINASE_ATP"/>
    <property type="match status" value="1"/>
</dbReference>
<keyword evidence="2" id="KW-0723">Serine/threonine-protein kinase</keyword>
<dbReference type="EMBL" id="JAVREZ010000018">
    <property type="protein sequence ID" value="MDT0486053.1"/>
    <property type="molecule type" value="Genomic_DNA"/>
</dbReference>
<keyword evidence="5" id="KW-0418">Kinase</keyword>
<sequence>MKGARGGSAFGEVPESEGSFGPLVVAGQPMYLRAAHVDLPAENPDPTVLPTITLLGRGWDPGGDPGELPLPPGQLLAGQYRLIRPLGYGGMGEVYLALDTKVDNREVAIKILHPQQAAAAAGALARERRALVDLGHDDIIRVFNYGHHPEVGDFLVLQYVDGLTLEEVRARAGLNPGEFGGHRFHEFVLAYGVRILSALAYLHADRPGKVYGDLKPDNVMHDGTTTKIIDVGSVRPVGAPGMTTKGFSAPTVGPHGESREQDDLFSLGETLRRLSGLGRSAADLARLGDLGTLGGTSGADAASASAAEAARAAGEASAASAEARAAGEALAAGRTQGVQGALATGGTPGAARALGDEGALGVGETAGPGRVSGVVRTAGAEEALGVEGALGVGGAAGGGRVSGVVRTAGAEEASGVEGALGATRASGVEGVLGVGGAADGGQGSGAEVASGVEGASGAARGSGVEGVLGVGGTAGGGQASGAEVASGVEGISEGGEASGVARASGSEGALEVGGTPGFVQTSRVGETSGGGETPGVAQRSGAGDKSGADETSDGTQRSGGVVQGSGGEGAPGAGETAGVARALDAEGAPDGGETAGVPRTSGVVQGSGGESALGGGETADVARTSGVEGAPDVGNLAVPGAARAGESRPEVLSVGGDGPSVQVSPPARASWAPGDATAPVPHGLGLLSLARVLHRATLSEPAGRFADAREMDQQLRGVFRELRSLRTGTETFEPSPLFLQSPYALDGALGSAPPLAHWAAPDAPSPFAPPTPTEVAQRLPVPRPDPRDEHHAELSRLADAAPEALLQHIGDWRDSTEVHLLRCRLRLRNPADGPDAAERELAAAEARIGPRRAPYDWRLDWHHGLLALAREQVAAARRHFDRVYAAIPGEYAPKLALGHCAERLGRRHEALTFYEAVGLRNPSLGGAAFGAARARLALGGETAREEAVRELDAVPQHSRHRTAARTAAVRIGIEYVRTGECDDRAPQRLDEVLRRLALLFHAHGLTDEEARVRMTVEAWEAVQGALARGALDAAGLAALSAGADPRLGLPPDEHGLREDLSRRYVTLAHQAARSTAPEDAAVAEILLDRAYEVRPLAFRHHRDSPWLGKRVAHWLRTVAYAPSHRTPSASRGQSPP</sequence>
<comment type="caution">
    <text evidence="12">The sequence shown here is derived from an EMBL/GenBank/DDBJ whole genome shotgun (WGS) entry which is preliminary data.</text>
</comment>
<keyword evidence="3" id="KW-0808">Transferase</keyword>
<evidence type="ECO:0000256" key="3">
    <source>
        <dbReference type="ARBA" id="ARBA00022679"/>
    </source>
</evidence>